<feature type="transmembrane region" description="Helical" evidence="1">
    <location>
        <begin position="131"/>
        <end position="152"/>
    </location>
</feature>
<dbReference type="Proteomes" id="UP000509459">
    <property type="component" value="Chromosome"/>
</dbReference>
<accession>A0A8B6N1A4</accession>
<gene>
    <name evidence="2" type="ORF">FOC72_11200</name>
</gene>
<feature type="transmembrane region" description="Helical" evidence="1">
    <location>
        <begin position="106"/>
        <end position="125"/>
    </location>
</feature>
<name>A0A8B6N1A4_STRSA</name>
<evidence type="ECO:0000313" key="2">
    <source>
        <dbReference type="EMBL" id="QKQ45071.1"/>
    </source>
</evidence>
<dbReference type="EMBL" id="CP054570">
    <property type="protein sequence ID" value="QKQ45071.1"/>
    <property type="molecule type" value="Genomic_DNA"/>
</dbReference>
<sequence length="162" mass="18721">MKKLCQTCVTACFLLLKRYNIGGNPQGKDRQKLLPANDHLNKEDNPMKMDWLNYSRHVLKWLFAALSIFTIFSADYVDIPIGALIVCLYAPLLFEQELVSNRVKWYSFLIMMVVTLPLLFITKVYQFSLTYPQTTVLLFLLAVLIFTNGLIAHKEEREKAAK</sequence>
<keyword evidence="1" id="KW-0812">Transmembrane</keyword>
<feature type="transmembrane region" description="Helical" evidence="1">
    <location>
        <begin position="61"/>
        <end position="94"/>
    </location>
</feature>
<protein>
    <submittedName>
        <fullName evidence="2">Uncharacterized protein</fullName>
    </submittedName>
</protein>
<dbReference type="AlphaFoldDB" id="A0A8B6N1A4"/>
<evidence type="ECO:0000313" key="3">
    <source>
        <dbReference type="Proteomes" id="UP000509459"/>
    </source>
</evidence>
<evidence type="ECO:0000256" key="1">
    <source>
        <dbReference type="SAM" id="Phobius"/>
    </source>
</evidence>
<reference evidence="2 3" key="1">
    <citation type="submission" date="2020-05" db="EMBL/GenBank/DDBJ databases">
        <title>FDA dAtabase for Regulatory Grade micrObial Sequences (FDA-ARGOS): Supporting development and validation of Infectious Disease Dx tests.</title>
        <authorList>
            <person name="Bojja K."/>
            <person name="Kessler A."/>
            <person name="Tallon L."/>
            <person name="Sadzewicz L."/>
            <person name="Zhao X."/>
            <person name="Vavikolanu K."/>
            <person name="Mehta A."/>
            <person name="Aluvathingal J."/>
            <person name="Nadendla S."/>
            <person name="Myers T."/>
            <person name="Yan Y."/>
            <person name="Sichtig H."/>
        </authorList>
    </citation>
    <scope>NUCLEOTIDE SEQUENCE [LARGE SCALE GENOMIC DNA]</scope>
    <source>
        <strain evidence="2 3">FDAARGOS_770</strain>
    </source>
</reference>
<organism evidence="2 3">
    <name type="scientific">Streptococcus sanguinis</name>
    <dbReference type="NCBI Taxonomy" id="1305"/>
    <lineage>
        <taxon>Bacteria</taxon>
        <taxon>Bacillati</taxon>
        <taxon>Bacillota</taxon>
        <taxon>Bacilli</taxon>
        <taxon>Lactobacillales</taxon>
        <taxon>Streptococcaceae</taxon>
        <taxon>Streptococcus</taxon>
    </lineage>
</organism>
<proteinExistence type="predicted"/>
<keyword evidence="1" id="KW-0472">Membrane</keyword>
<keyword evidence="1" id="KW-1133">Transmembrane helix</keyword>
<dbReference type="RefSeq" id="WP_002894013.1">
    <property type="nucleotide sequence ID" value="NZ_CP054570.1"/>
</dbReference>